<feature type="compositionally biased region" description="Basic and acidic residues" evidence="1">
    <location>
        <begin position="142"/>
        <end position="159"/>
    </location>
</feature>
<organism evidence="3 4">
    <name type="scientific">Coregonus suidteri</name>
    <dbReference type="NCBI Taxonomy" id="861788"/>
    <lineage>
        <taxon>Eukaryota</taxon>
        <taxon>Metazoa</taxon>
        <taxon>Chordata</taxon>
        <taxon>Craniata</taxon>
        <taxon>Vertebrata</taxon>
        <taxon>Euteleostomi</taxon>
        <taxon>Actinopterygii</taxon>
        <taxon>Neopterygii</taxon>
        <taxon>Teleostei</taxon>
        <taxon>Protacanthopterygii</taxon>
        <taxon>Salmoniformes</taxon>
        <taxon>Salmonidae</taxon>
        <taxon>Coregoninae</taxon>
        <taxon>Coregonus</taxon>
    </lineage>
</organism>
<feature type="compositionally biased region" description="Acidic residues" evidence="1">
    <location>
        <begin position="160"/>
        <end position="171"/>
    </location>
</feature>
<dbReference type="PANTHER" id="PTHR12689">
    <property type="entry name" value="A1 CISTRON SPLICING FACTOR AAR2-RELATED"/>
    <property type="match status" value="1"/>
</dbReference>
<dbReference type="Proteomes" id="UP001356427">
    <property type="component" value="Unassembled WGS sequence"/>
</dbReference>
<gene>
    <name evidence="3" type="ORF">J4Q44_G00262820</name>
</gene>
<dbReference type="InterPro" id="IPR033648">
    <property type="entry name" value="AAR2_C"/>
</dbReference>
<sequence>MREGLDRPHRMKPREGTELRFSPIPRQTYPPGATPAQITQCSPDLSYALDILLEKHQQQPLNVLGELQFSHWDCVRTRALSTGSVPWRPCVSARTYTWASTLPAAGRDTSRLLCGHCVSGQLPHLHATGLLPVCQWAGGGRHPAEEGKEVQGPPDHFEVDPDDSDPVEVELPEGITLD</sequence>
<evidence type="ECO:0000313" key="3">
    <source>
        <dbReference type="EMBL" id="KAK6303828.1"/>
    </source>
</evidence>
<feature type="region of interest" description="Disordered" evidence="1">
    <location>
        <begin position="1"/>
        <end position="29"/>
    </location>
</feature>
<dbReference type="InterPro" id="IPR038514">
    <property type="entry name" value="AAR2_C_sf"/>
</dbReference>
<dbReference type="Pfam" id="PF05282">
    <property type="entry name" value="AAR2"/>
    <property type="match status" value="1"/>
</dbReference>
<dbReference type="EMBL" id="JAGTTL010000024">
    <property type="protein sequence ID" value="KAK6303828.1"/>
    <property type="molecule type" value="Genomic_DNA"/>
</dbReference>
<feature type="region of interest" description="Disordered" evidence="1">
    <location>
        <begin position="141"/>
        <end position="178"/>
    </location>
</feature>
<evidence type="ECO:0000313" key="4">
    <source>
        <dbReference type="Proteomes" id="UP001356427"/>
    </source>
</evidence>
<reference evidence="3 4" key="1">
    <citation type="submission" date="2021-04" db="EMBL/GenBank/DDBJ databases">
        <authorList>
            <person name="De Guttry C."/>
            <person name="Zahm M."/>
            <person name="Klopp C."/>
            <person name="Cabau C."/>
            <person name="Louis A."/>
            <person name="Berthelot C."/>
            <person name="Parey E."/>
            <person name="Roest Crollius H."/>
            <person name="Montfort J."/>
            <person name="Robinson-Rechavi M."/>
            <person name="Bucao C."/>
            <person name="Bouchez O."/>
            <person name="Gislard M."/>
            <person name="Lluch J."/>
            <person name="Milhes M."/>
            <person name="Lampietro C."/>
            <person name="Lopez Roques C."/>
            <person name="Donnadieu C."/>
            <person name="Braasch I."/>
            <person name="Desvignes T."/>
            <person name="Postlethwait J."/>
            <person name="Bobe J."/>
            <person name="Wedekind C."/>
            <person name="Guiguen Y."/>
        </authorList>
    </citation>
    <scope>NUCLEOTIDE SEQUENCE [LARGE SCALE GENOMIC DNA]</scope>
    <source>
        <strain evidence="3">Cs_M1</strain>
        <tissue evidence="3">Blood</tissue>
    </source>
</reference>
<feature type="domain" description="AAR2 C-terminal" evidence="2">
    <location>
        <begin position="21"/>
        <end position="71"/>
    </location>
</feature>
<dbReference type="Gene3D" id="1.25.40.550">
    <property type="entry name" value="Aar2, C-terminal domain-like"/>
    <property type="match status" value="1"/>
</dbReference>
<dbReference type="CDD" id="cd13778">
    <property type="entry name" value="Aar2_C"/>
    <property type="match status" value="1"/>
</dbReference>
<accession>A0AAN8QN07</accession>
<feature type="compositionally biased region" description="Basic and acidic residues" evidence="1">
    <location>
        <begin position="1"/>
        <end position="18"/>
    </location>
</feature>
<evidence type="ECO:0000259" key="2">
    <source>
        <dbReference type="Pfam" id="PF05282"/>
    </source>
</evidence>
<keyword evidence="4" id="KW-1185">Reference proteome</keyword>
<proteinExistence type="predicted"/>
<comment type="caution">
    <text evidence="3">The sequence shown here is derived from an EMBL/GenBank/DDBJ whole genome shotgun (WGS) entry which is preliminary data.</text>
</comment>
<evidence type="ECO:0000256" key="1">
    <source>
        <dbReference type="SAM" id="MobiDB-lite"/>
    </source>
</evidence>
<name>A0AAN8QN07_9TELE</name>
<dbReference type="AlphaFoldDB" id="A0AAN8QN07"/>
<protein>
    <recommendedName>
        <fullName evidence="2">AAR2 C-terminal domain-containing protein</fullName>
    </recommendedName>
</protein>
<dbReference type="PANTHER" id="PTHR12689:SF4">
    <property type="entry name" value="PROTEIN AAR2 HOMOLOG"/>
    <property type="match status" value="1"/>
</dbReference>
<dbReference type="GO" id="GO:0000244">
    <property type="term" value="P:spliceosomal tri-snRNP complex assembly"/>
    <property type="evidence" value="ECO:0007669"/>
    <property type="project" value="TreeGrafter"/>
</dbReference>
<dbReference type="InterPro" id="IPR007946">
    <property type="entry name" value="AAR2"/>
</dbReference>